<dbReference type="InterPro" id="IPR046342">
    <property type="entry name" value="CBS_dom_sf"/>
</dbReference>
<dbReference type="Pfam" id="PF01368">
    <property type="entry name" value="DHH"/>
    <property type="match status" value="1"/>
</dbReference>
<dbReference type="RefSeq" id="WP_353529288.1">
    <property type="nucleotide sequence ID" value="NZ_JBBMEX010000001.1"/>
</dbReference>
<dbReference type="Pfam" id="PF07085">
    <property type="entry name" value="DRTGG"/>
    <property type="match status" value="1"/>
</dbReference>
<protein>
    <recommendedName>
        <fullName evidence="2">inorganic diphosphatase</fullName>
        <ecNumber evidence="2">3.6.1.1</ecNumber>
    </recommendedName>
    <alternativeName>
        <fullName evidence="6">Pyrophosphate phospho-hydrolase</fullName>
    </alternativeName>
</protein>
<evidence type="ECO:0000256" key="8">
    <source>
        <dbReference type="PROSITE-ProRule" id="PRU00703"/>
    </source>
</evidence>
<evidence type="ECO:0000259" key="9">
    <source>
        <dbReference type="PROSITE" id="PS51371"/>
    </source>
</evidence>
<comment type="caution">
    <text evidence="10">The sequence shown here is derived from an EMBL/GenBank/DDBJ whole genome shotgun (WGS) entry which is preliminary data.</text>
</comment>
<dbReference type="InterPro" id="IPR000644">
    <property type="entry name" value="CBS_dom"/>
</dbReference>
<dbReference type="InterPro" id="IPR001667">
    <property type="entry name" value="DDH_dom"/>
</dbReference>
<evidence type="ECO:0000256" key="2">
    <source>
        <dbReference type="ARBA" id="ARBA00012146"/>
    </source>
</evidence>
<dbReference type="SMART" id="SM00116">
    <property type="entry name" value="CBS"/>
    <property type="match status" value="2"/>
</dbReference>
<dbReference type="PROSITE" id="PS51371">
    <property type="entry name" value="CBS"/>
    <property type="match status" value="1"/>
</dbReference>
<dbReference type="Pfam" id="PF02833">
    <property type="entry name" value="DHHA2"/>
    <property type="match status" value="1"/>
</dbReference>
<feature type="domain" description="CBS" evidence="9">
    <location>
        <begin position="261"/>
        <end position="318"/>
    </location>
</feature>
<dbReference type="SUPFAM" id="SSF64182">
    <property type="entry name" value="DHH phosphoesterases"/>
    <property type="match status" value="1"/>
</dbReference>
<evidence type="ECO:0000313" key="10">
    <source>
        <dbReference type="EMBL" id="MEQ2556313.1"/>
    </source>
</evidence>
<dbReference type="EMBL" id="JBBMEX010000001">
    <property type="protein sequence ID" value="MEQ2556313.1"/>
    <property type="molecule type" value="Genomic_DNA"/>
</dbReference>
<dbReference type="NCBIfam" id="NF011443">
    <property type="entry name" value="PRK14869.1-5"/>
    <property type="match status" value="1"/>
</dbReference>
<dbReference type="EC" id="3.6.1.1" evidence="2"/>
<accession>A0ABV1H9Y6</accession>
<dbReference type="Gene3D" id="3.10.310.20">
    <property type="entry name" value="DHHA2 domain"/>
    <property type="match status" value="1"/>
</dbReference>
<gene>
    <name evidence="10" type="ORF">WMO43_00245</name>
</gene>
<evidence type="ECO:0000313" key="11">
    <source>
        <dbReference type="Proteomes" id="UP001454489"/>
    </source>
</evidence>
<comment type="cofactor">
    <cofactor evidence="1">
        <name>Mn(2+)</name>
        <dbReference type="ChEBI" id="CHEBI:29035"/>
    </cofactor>
</comment>
<dbReference type="InterPro" id="IPR010766">
    <property type="entry name" value="DRTGG"/>
</dbReference>
<dbReference type="PANTHER" id="PTHR12112">
    <property type="entry name" value="BNIP - RELATED"/>
    <property type="match status" value="1"/>
</dbReference>
<dbReference type="SMART" id="SM01131">
    <property type="entry name" value="DHHA2"/>
    <property type="match status" value="1"/>
</dbReference>
<keyword evidence="8" id="KW-0129">CBS domain</keyword>
<keyword evidence="4 10" id="KW-0378">Hydrolase</keyword>
<evidence type="ECO:0000256" key="1">
    <source>
        <dbReference type="ARBA" id="ARBA00001936"/>
    </source>
</evidence>
<evidence type="ECO:0000256" key="5">
    <source>
        <dbReference type="ARBA" id="ARBA00023211"/>
    </source>
</evidence>
<keyword evidence="5" id="KW-0464">Manganese</keyword>
<dbReference type="NCBIfam" id="NF011442">
    <property type="entry name" value="PRK14869.1-4"/>
    <property type="match status" value="1"/>
</dbReference>
<sequence>MRLELDYQQENNIWVIGHKNPDTDSICAAICYANLKNRLQDGFHYIPKRAGSINEETKYVLQHFGVEPPEYAEDAGAQVKDIAFRRTAGVSGHISLKKAWELMKTENVMTLAVTSASDKLEGLIITGDIAESYMDVYDNHILSRARTQYKNIVETLNGTLLAGNEHAYFLRGKVVVATGSRDVIEECIESDDLVIVGDRDETHICALEENASCMVVTGGTQVSAQVLEMANRRDCVVIITPYDTFTAARLINQSMPIKYFMKKENFVTFDIDDYVDEVREVMSKKRHRDFPVLDDQRRYLGMVSRRNLLNMHKKKLILVDHNEKSQAIDGIEGAEILEIIDHHRLGSLETMSPVFFRNQPLGCTSTIVYQMYCESGIEIEEKIAGLLLSAILSDTLMFRSPTCTKADHEAARALAAIAKVDIVDLADRMFRAGCDFASKTVDEIFYQDFKTFHAGDTAFGVAQISAVSREELSGIKEKIHDYMNQVMSDKKVDMVFVMLTDILNESTELLCCGKDAVELATSAYHLSADDYSLMLPGVVSRKKQLIPSLITAMQQEDQ</sequence>
<reference evidence="10 11" key="1">
    <citation type="submission" date="2024-03" db="EMBL/GenBank/DDBJ databases">
        <title>Human intestinal bacterial collection.</title>
        <authorList>
            <person name="Pauvert C."/>
            <person name="Hitch T.C.A."/>
            <person name="Clavel T."/>
        </authorList>
    </citation>
    <scope>NUCLEOTIDE SEQUENCE [LARGE SCALE GENOMIC DNA]</scope>
    <source>
        <strain evidence="10 11">CLA-AA-H185</strain>
    </source>
</reference>
<dbReference type="GO" id="GO:0004427">
    <property type="term" value="F:inorganic diphosphate phosphatase activity"/>
    <property type="evidence" value="ECO:0007669"/>
    <property type="project" value="UniProtKB-EC"/>
</dbReference>
<name>A0ABV1H9Y6_9FIRM</name>
<comment type="catalytic activity">
    <reaction evidence="7">
        <text>diphosphate + H2O = 2 phosphate + H(+)</text>
        <dbReference type="Rhea" id="RHEA:24576"/>
        <dbReference type="ChEBI" id="CHEBI:15377"/>
        <dbReference type="ChEBI" id="CHEBI:15378"/>
        <dbReference type="ChEBI" id="CHEBI:33019"/>
        <dbReference type="ChEBI" id="CHEBI:43474"/>
        <dbReference type="EC" id="3.6.1.1"/>
    </reaction>
</comment>
<dbReference type="InterPro" id="IPR038763">
    <property type="entry name" value="DHH_sf"/>
</dbReference>
<dbReference type="Gene3D" id="3.40.1390.20">
    <property type="entry name" value="HprK N-terminal domain-like"/>
    <property type="match status" value="1"/>
</dbReference>
<dbReference type="InterPro" id="IPR004097">
    <property type="entry name" value="DHHA2"/>
</dbReference>
<organism evidence="10 11">
    <name type="scientific">Maccoyibacter intestinihominis</name>
    <dbReference type="NCBI Taxonomy" id="3133499"/>
    <lineage>
        <taxon>Bacteria</taxon>
        <taxon>Bacillati</taxon>
        <taxon>Bacillota</taxon>
        <taxon>Clostridia</taxon>
        <taxon>Lachnospirales</taxon>
        <taxon>Lachnospiraceae</taxon>
        <taxon>Maccoyibacter</taxon>
    </lineage>
</organism>
<evidence type="ECO:0000256" key="4">
    <source>
        <dbReference type="ARBA" id="ARBA00022801"/>
    </source>
</evidence>
<dbReference type="Pfam" id="PF00571">
    <property type="entry name" value="CBS"/>
    <property type="match status" value="1"/>
</dbReference>
<dbReference type="Gene3D" id="3.10.580.10">
    <property type="entry name" value="CBS-domain"/>
    <property type="match status" value="1"/>
</dbReference>
<evidence type="ECO:0000256" key="7">
    <source>
        <dbReference type="ARBA" id="ARBA00047820"/>
    </source>
</evidence>
<keyword evidence="3" id="KW-0479">Metal-binding</keyword>
<evidence type="ECO:0000256" key="3">
    <source>
        <dbReference type="ARBA" id="ARBA00022723"/>
    </source>
</evidence>
<dbReference type="InterPro" id="IPR038222">
    <property type="entry name" value="DHHA2_dom_sf"/>
</dbReference>
<dbReference type="InterPro" id="IPR028979">
    <property type="entry name" value="Ser_kin/Pase_Hpr-like_N_sf"/>
</dbReference>
<dbReference type="SUPFAM" id="SSF54631">
    <property type="entry name" value="CBS-domain pair"/>
    <property type="match status" value="1"/>
</dbReference>
<dbReference type="SUPFAM" id="SSF75138">
    <property type="entry name" value="HprK N-terminal domain-like"/>
    <property type="match status" value="1"/>
</dbReference>
<keyword evidence="11" id="KW-1185">Reference proteome</keyword>
<dbReference type="Proteomes" id="UP001454489">
    <property type="component" value="Unassembled WGS sequence"/>
</dbReference>
<dbReference type="PANTHER" id="PTHR12112:SF22">
    <property type="entry name" value="MANGANESE-DEPENDENT INORGANIC PYROPHOSPHATASE-RELATED"/>
    <property type="match status" value="1"/>
</dbReference>
<evidence type="ECO:0000256" key="6">
    <source>
        <dbReference type="ARBA" id="ARBA00032535"/>
    </source>
</evidence>
<proteinExistence type="predicted"/>